<feature type="transmembrane region" description="Helical" evidence="2">
    <location>
        <begin position="16"/>
        <end position="34"/>
    </location>
</feature>
<proteinExistence type="predicted"/>
<feature type="region of interest" description="Disordered" evidence="1">
    <location>
        <begin position="136"/>
        <end position="158"/>
    </location>
</feature>
<protein>
    <submittedName>
        <fullName evidence="4">Competence protein ComEA</fullName>
    </submittedName>
</protein>
<dbReference type="Proteomes" id="UP000256409">
    <property type="component" value="Unassembled WGS sequence"/>
</dbReference>
<dbReference type="AlphaFoldDB" id="A0A166PTN6"/>
<evidence type="ECO:0000313" key="9">
    <source>
        <dbReference type="Proteomes" id="UP000256409"/>
    </source>
</evidence>
<evidence type="ECO:0000256" key="2">
    <source>
        <dbReference type="SAM" id="Phobius"/>
    </source>
</evidence>
<dbReference type="Gene3D" id="1.10.150.280">
    <property type="entry name" value="AF1531-like domain"/>
    <property type="match status" value="1"/>
</dbReference>
<evidence type="ECO:0000256" key="1">
    <source>
        <dbReference type="SAM" id="MobiDB-lite"/>
    </source>
</evidence>
<dbReference type="GO" id="GO:0015627">
    <property type="term" value="C:type II protein secretion system complex"/>
    <property type="evidence" value="ECO:0007669"/>
    <property type="project" value="TreeGrafter"/>
</dbReference>
<keyword evidence="2" id="KW-1133">Transmembrane helix</keyword>
<dbReference type="GO" id="GO:0003677">
    <property type="term" value="F:DNA binding"/>
    <property type="evidence" value="ECO:0007669"/>
    <property type="project" value="InterPro"/>
</dbReference>
<sequence length="222" mass="24713">MFSVNQIIALVKQYKLQTAVVIAIFIAIGGWLVFNSGEEDPAKDNLAMQQTQPIEVHQAKSKSKDKKEQNSQTPQKIIVDIKGAVKKPNTYEMQSDDRMKQLLDKAEPLNTADLSRVNLAEKLTDQKMIYIPDQREVTTSNSSHASQQDDTSAASTSQNISVNLNTADEKELTQIPGIGPSKAQTIIKHREENGPFQSVEDLKNVKGIGEKTFEKLKNYLTV</sequence>
<reference evidence="6" key="2">
    <citation type="journal article" date="2018" name="Vet. Microbiol.">
        <title>Methicillin-resistant staphylococci amongst veterinary personnel, personnel-owned pets, patients and the hospital environment of two small animal veterinary hospitals.</title>
        <authorList>
            <person name="Worthing K.A."/>
            <person name="Brown J."/>
            <person name="Gerber L."/>
            <person name="Abraham S."/>
            <person name="Trott D."/>
            <person name="Norris J.M."/>
        </authorList>
    </citation>
    <scope>NUCLEOTIDE SEQUENCE</scope>
    <source>
        <strain evidence="6">ST496-2</strain>
    </source>
</reference>
<dbReference type="SUPFAM" id="SSF47781">
    <property type="entry name" value="RuvA domain 2-like"/>
    <property type="match status" value="1"/>
</dbReference>
<keyword evidence="2" id="KW-0812">Transmembrane</keyword>
<dbReference type="GeneID" id="93822986"/>
<dbReference type="GO" id="GO:0006281">
    <property type="term" value="P:DNA repair"/>
    <property type="evidence" value="ECO:0007669"/>
    <property type="project" value="InterPro"/>
</dbReference>
<reference evidence="9" key="3">
    <citation type="journal article" date="2018" name="Vet. Microbiol.">
        <title>Molecular epidemiology of methicillin-resistant staphylococci amongst veterinary personnel, personnel-owned pets, patients and the hospital environment of two companion animal veterinary hospitals.</title>
        <authorList>
            <person name="Worthing K.A."/>
            <person name="Brown J."/>
            <person name="Gerber L."/>
            <person name="Abraham S."/>
            <person name="Trott D."/>
            <person name="Norris J.M."/>
        </authorList>
    </citation>
    <scope>NUCLEOTIDE SEQUENCE [LARGE SCALE GENOMIC DNA]</scope>
    <source>
        <strain evidence="9">ST496-2</strain>
    </source>
</reference>
<evidence type="ECO:0000313" key="5">
    <source>
        <dbReference type="EMBL" id="PWZ98798.1"/>
    </source>
</evidence>
<organism evidence="4 8">
    <name type="scientific">Staphylococcus pseudintermedius</name>
    <dbReference type="NCBI Taxonomy" id="283734"/>
    <lineage>
        <taxon>Bacteria</taxon>
        <taxon>Bacillati</taxon>
        <taxon>Bacillota</taxon>
        <taxon>Bacilli</taxon>
        <taxon>Bacillales</taxon>
        <taxon>Staphylococcaceae</taxon>
        <taxon>Staphylococcus</taxon>
        <taxon>Staphylococcus intermedius group</taxon>
    </lineage>
</organism>
<evidence type="ECO:0000313" key="6">
    <source>
        <dbReference type="EMBL" id="REA83801.1"/>
    </source>
</evidence>
<dbReference type="SMART" id="SM00278">
    <property type="entry name" value="HhH1"/>
    <property type="match status" value="2"/>
</dbReference>
<dbReference type="EMBL" id="QEIT01000030">
    <property type="protein sequence ID" value="PWZ75209.1"/>
    <property type="molecule type" value="Genomic_DNA"/>
</dbReference>
<dbReference type="Proteomes" id="UP000246351">
    <property type="component" value="Unassembled WGS sequence"/>
</dbReference>
<evidence type="ECO:0000259" key="3">
    <source>
        <dbReference type="SMART" id="SM00278"/>
    </source>
</evidence>
<dbReference type="Pfam" id="PF12836">
    <property type="entry name" value="HHH_3"/>
    <property type="match status" value="1"/>
</dbReference>
<dbReference type="EMBL" id="QQPC01000009">
    <property type="protein sequence ID" value="REA83801.1"/>
    <property type="molecule type" value="Genomic_DNA"/>
</dbReference>
<dbReference type="eggNOG" id="COG1555">
    <property type="taxonomic scope" value="Bacteria"/>
</dbReference>
<dbReference type="STRING" id="937773.SPSINT_1358"/>
<dbReference type="EMBL" id="QEIV01000507">
    <property type="protein sequence ID" value="PWZ98798.1"/>
    <property type="molecule type" value="Genomic_DNA"/>
</dbReference>
<dbReference type="InterPro" id="IPR004509">
    <property type="entry name" value="Competence_ComEA_HhH"/>
</dbReference>
<dbReference type="InterPro" id="IPR051675">
    <property type="entry name" value="Endo/Exo/Phosphatase_dom_1"/>
</dbReference>
<dbReference type="RefSeq" id="WP_014613767.1">
    <property type="nucleotide sequence ID" value="NZ_AP019372.1"/>
</dbReference>
<dbReference type="InterPro" id="IPR010994">
    <property type="entry name" value="RuvA_2-like"/>
</dbReference>
<dbReference type="InterPro" id="IPR003583">
    <property type="entry name" value="Hlx-hairpin-Hlx_DNA-bd_motif"/>
</dbReference>
<feature type="compositionally biased region" description="Polar residues" evidence="1">
    <location>
        <begin position="137"/>
        <end position="158"/>
    </location>
</feature>
<evidence type="ECO:0000313" key="4">
    <source>
        <dbReference type="EMBL" id="PWZ75209.1"/>
    </source>
</evidence>
<dbReference type="GO" id="GO:0015628">
    <property type="term" value="P:protein secretion by the type II secretion system"/>
    <property type="evidence" value="ECO:0007669"/>
    <property type="project" value="TreeGrafter"/>
</dbReference>
<dbReference type="Proteomes" id="UP000246800">
    <property type="component" value="Unassembled WGS sequence"/>
</dbReference>
<dbReference type="OrthoDB" id="9790239at2"/>
<feature type="domain" description="Helix-hairpin-helix DNA-binding motif class 1" evidence="3">
    <location>
        <begin position="200"/>
        <end position="219"/>
    </location>
</feature>
<gene>
    <name evidence="4" type="ORF">DD902_06550</name>
    <name evidence="5" type="ORF">DD924_06140</name>
    <name evidence="6" type="ORF">DV961_01665</name>
</gene>
<evidence type="ECO:0000313" key="8">
    <source>
        <dbReference type="Proteomes" id="UP000246800"/>
    </source>
</evidence>
<keyword evidence="2" id="KW-0472">Membrane</keyword>
<feature type="domain" description="Helix-hairpin-helix DNA-binding motif class 1" evidence="3">
    <location>
        <begin position="170"/>
        <end position="189"/>
    </location>
</feature>
<dbReference type="PANTHER" id="PTHR21180">
    <property type="entry name" value="ENDONUCLEASE/EXONUCLEASE/PHOSPHATASE FAMILY DOMAIN-CONTAINING PROTEIN 1"/>
    <property type="match status" value="1"/>
</dbReference>
<comment type="caution">
    <text evidence="4">The sequence shown here is derived from an EMBL/GenBank/DDBJ whole genome shotgun (WGS) entry which is preliminary data.</text>
</comment>
<accession>A0A166PTN6</accession>
<reference evidence="7 8" key="1">
    <citation type="journal article" date="2018" name="Vet. Microbiol.">
        <title>Clonal diversity and geographic distribution of methicillin-resistant Staphylococcus pseudintermedius from Australian animals: Discovery of novel sequence types.</title>
        <authorList>
            <person name="Worthing K.A."/>
            <person name="Abraham S."/>
            <person name="Coombs G.W."/>
            <person name="Pang S."/>
            <person name="Saputra S."/>
            <person name="Jordan D."/>
            <person name="Trott D.J."/>
            <person name="Norris J.M."/>
        </authorList>
    </citation>
    <scope>NUCLEOTIDE SEQUENCE [LARGE SCALE GENOMIC DNA]</scope>
    <source>
        <strain evidence="4 8">ST525 1</strain>
        <strain evidence="5 7">ST71 3</strain>
    </source>
</reference>
<evidence type="ECO:0000313" key="7">
    <source>
        <dbReference type="Proteomes" id="UP000246351"/>
    </source>
</evidence>
<dbReference type="OMA" id="DEMMIYV"/>
<dbReference type="NCBIfam" id="TIGR00426">
    <property type="entry name" value="competence protein ComEA helix-hairpin-helix repeat region"/>
    <property type="match status" value="1"/>
</dbReference>
<feature type="region of interest" description="Disordered" evidence="1">
    <location>
        <begin position="54"/>
        <end position="75"/>
    </location>
</feature>
<dbReference type="PANTHER" id="PTHR21180:SF32">
    <property type="entry name" value="ENDONUCLEASE_EXONUCLEASE_PHOSPHATASE FAMILY DOMAIN-CONTAINING PROTEIN 1"/>
    <property type="match status" value="1"/>
</dbReference>
<name>A0A166PTN6_STAPS</name>